<dbReference type="Proteomes" id="UP000199495">
    <property type="component" value="Unassembled WGS sequence"/>
</dbReference>
<gene>
    <name evidence="1" type="ORF">SAMN04487974_11546</name>
</gene>
<name>A0A1G7YSK9_9HYPH</name>
<dbReference type="OrthoDB" id="8265691at2"/>
<reference evidence="1 2" key="1">
    <citation type="submission" date="2016-10" db="EMBL/GenBank/DDBJ databases">
        <authorList>
            <person name="de Groot N.N."/>
        </authorList>
    </citation>
    <scope>NUCLEOTIDE SEQUENCE [LARGE SCALE GENOMIC DNA]</scope>
    <source>
        <strain evidence="1 2">CGMCC 1.10267</strain>
    </source>
</reference>
<accession>A0A1G7YSK9</accession>
<evidence type="ECO:0000313" key="2">
    <source>
        <dbReference type="Proteomes" id="UP000199495"/>
    </source>
</evidence>
<keyword evidence="2" id="KW-1185">Reference proteome</keyword>
<dbReference type="RefSeq" id="WP_090598149.1">
    <property type="nucleotide sequence ID" value="NZ_FNCS01000015.1"/>
</dbReference>
<evidence type="ECO:0000313" key="1">
    <source>
        <dbReference type="EMBL" id="SDG99189.1"/>
    </source>
</evidence>
<organism evidence="1 2">
    <name type="scientific">Pelagibacterium luteolum</name>
    <dbReference type="NCBI Taxonomy" id="440168"/>
    <lineage>
        <taxon>Bacteria</taxon>
        <taxon>Pseudomonadati</taxon>
        <taxon>Pseudomonadota</taxon>
        <taxon>Alphaproteobacteria</taxon>
        <taxon>Hyphomicrobiales</taxon>
        <taxon>Devosiaceae</taxon>
        <taxon>Pelagibacterium</taxon>
    </lineage>
</organism>
<dbReference type="STRING" id="440168.SAMN04487974_11546"/>
<proteinExistence type="predicted"/>
<protein>
    <submittedName>
        <fullName evidence="1">Uncharacterized protein</fullName>
    </submittedName>
</protein>
<sequence>MTETGPAILDFRMLDGLAFAAARGRLNEAAIPALTASEIGPLFELSNLAAGGLLPAPHDALWLTTNLLGPMLDAIRRGAREWVCPQTRRAGFLSTATPHDINAWTTFGLAAQQAAIAEGFPKAIAAQLTAALGELHSNIYEHAQEPQSGIVAFRASKGKFEFTSSDRGIGVLESLRSNADYARLNDHGEALRLTLTDGISRYEHQPERGHGFRPLFIGLANLNGALRFRSGDHALLIDGKQPTLMTARPAQKPQLRGFFVSVSCAVNGRPRDGA</sequence>
<dbReference type="EMBL" id="FNCS01000015">
    <property type="protein sequence ID" value="SDG99189.1"/>
    <property type="molecule type" value="Genomic_DNA"/>
</dbReference>
<dbReference type="AlphaFoldDB" id="A0A1G7YSK9"/>